<sequence length="131" mass="14926">MNKYYCRLTTFFIIMLIAVFSIQPVKAATIVPGDTLDEVELASYILFECDDECEVLTHVTDNASAIRMAACIRLGEIGTQYSITPLLDIVESEEENWEVRDEASFALWQIRYRDAIYGGYGESLLLEILNR</sequence>
<dbReference type="InterPro" id="IPR011989">
    <property type="entry name" value="ARM-like"/>
</dbReference>
<comment type="caution">
    <text evidence="1">The sequence shown here is derived from an EMBL/GenBank/DDBJ whole genome shotgun (WGS) entry which is preliminary data.</text>
</comment>
<feature type="non-terminal residue" evidence="1">
    <location>
        <position position="131"/>
    </location>
</feature>
<evidence type="ECO:0000313" key="1">
    <source>
        <dbReference type="EMBL" id="GAG24964.1"/>
    </source>
</evidence>
<name>X0W2G7_9ZZZZ</name>
<reference evidence="1" key="1">
    <citation type="journal article" date="2014" name="Front. Microbiol.">
        <title>High frequency of phylogenetically diverse reductive dehalogenase-homologous genes in deep subseafloor sedimentary metagenomes.</title>
        <authorList>
            <person name="Kawai M."/>
            <person name="Futagami T."/>
            <person name="Toyoda A."/>
            <person name="Takaki Y."/>
            <person name="Nishi S."/>
            <person name="Hori S."/>
            <person name="Arai W."/>
            <person name="Tsubouchi T."/>
            <person name="Morono Y."/>
            <person name="Uchiyama I."/>
            <person name="Ito T."/>
            <person name="Fujiyama A."/>
            <person name="Inagaki F."/>
            <person name="Takami H."/>
        </authorList>
    </citation>
    <scope>NUCLEOTIDE SEQUENCE</scope>
    <source>
        <strain evidence="1">Expedition CK06-06</strain>
    </source>
</reference>
<gene>
    <name evidence="1" type="ORF">S01H1_49781</name>
</gene>
<dbReference type="SUPFAM" id="SSF48371">
    <property type="entry name" value="ARM repeat"/>
    <property type="match status" value="1"/>
</dbReference>
<protein>
    <recommendedName>
        <fullName evidence="2">HEAT repeat domain-containing protein</fullName>
    </recommendedName>
</protein>
<proteinExistence type="predicted"/>
<dbReference type="AlphaFoldDB" id="X0W2G7"/>
<evidence type="ECO:0008006" key="2">
    <source>
        <dbReference type="Google" id="ProtNLM"/>
    </source>
</evidence>
<accession>X0W2G7</accession>
<organism evidence="1">
    <name type="scientific">marine sediment metagenome</name>
    <dbReference type="NCBI Taxonomy" id="412755"/>
    <lineage>
        <taxon>unclassified sequences</taxon>
        <taxon>metagenomes</taxon>
        <taxon>ecological metagenomes</taxon>
    </lineage>
</organism>
<dbReference type="EMBL" id="BARS01032040">
    <property type="protein sequence ID" value="GAG24964.1"/>
    <property type="molecule type" value="Genomic_DNA"/>
</dbReference>
<dbReference type="Gene3D" id="1.25.10.10">
    <property type="entry name" value="Leucine-rich Repeat Variant"/>
    <property type="match status" value="1"/>
</dbReference>
<dbReference type="InterPro" id="IPR016024">
    <property type="entry name" value="ARM-type_fold"/>
</dbReference>